<dbReference type="GO" id="GO:0043772">
    <property type="term" value="F:acyl-phosphate glycerol-3-phosphate acyltransferase activity"/>
    <property type="evidence" value="ECO:0007669"/>
    <property type="project" value="UniProtKB-UniRule"/>
</dbReference>
<evidence type="ECO:0000256" key="4">
    <source>
        <dbReference type="ARBA" id="ARBA00022692"/>
    </source>
</evidence>
<dbReference type="HAMAP" id="MF_01043">
    <property type="entry name" value="PlsY"/>
    <property type="match status" value="1"/>
</dbReference>
<dbReference type="GO" id="GO:0008654">
    <property type="term" value="P:phospholipid biosynthetic process"/>
    <property type="evidence" value="ECO:0007669"/>
    <property type="project" value="UniProtKB-UniRule"/>
</dbReference>
<dbReference type="GO" id="GO:0005886">
    <property type="term" value="C:plasma membrane"/>
    <property type="evidence" value="ECO:0007669"/>
    <property type="project" value="UniProtKB-SubCell"/>
</dbReference>
<feature type="transmembrane region" description="Helical" evidence="10">
    <location>
        <begin position="51"/>
        <end position="73"/>
    </location>
</feature>
<accession>A0A7H0VCM4</accession>
<evidence type="ECO:0000256" key="10">
    <source>
        <dbReference type="HAMAP-Rule" id="MF_01043"/>
    </source>
</evidence>
<comment type="pathway">
    <text evidence="10">Lipid metabolism; phospholipid metabolism.</text>
</comment>
<keyword evidence="3 10" id="KW-0808">Transferase</keyword>
<dbReference type="PANTHER" id="PTHR30309:SF0">
    <property type="entry name" value="GLYCEROL-3-PHOSPHATE ACYLTRANSFERASE-RELATED"/>
    <property type="match status" value="1"/>
</dbReference>
<keyword evidence="7 10" id="KW-0472">Membrane</keyword>
<dbReference type="RefSeq" id="WP_210758004.1">
    <property type="nucleotide sequence ID" value="NZ_CP060139.1"/>
</dbReference>
<keyword evidence="2 10" id="KW-0444">Lipid biosynthesis</keyword>
<evidence type="ECO:0000313" key="11">
    <source>
        <dbReference type="EMBL" id="QNR23472.1"/>
    </source>
</evidence>
<dbReference type="Pfam" id="PF02660">
    <property type="entry name" value="G3P_acyltransf"/>
    <property type="match status" value="1"/>
</dbReference>
<dbReference type="InterPro" id="IPR003811">
    <property type="entry name" value="G3P_acylTferase_PlsY"/>
</dbReference>
<dbReference type="AlphaFoldDB" id="A0A7H0VCM4"/>
<comment type="function">
    <text evidence="10">Catalyzes the transfer of an acyl group from acyl-phosphate (acyl-PO(4)) to glycerol-3-phosphate (G3P) to form lysophosphatidic acid (LPA). This enzyme utilizes acyl-phosphate as fatty acyl donor, but not acyl-CoA or acyl-ACP.</text>
</comment>
<comment type="subunit">
    <text evidence="10">Probably interacts with PlsX.</text>
</comment>
<evidence type="ECO:0000256" key="2">
    <source>
        <dbReference type="ARBA" id="ARBA00022516"/>
    </source>
</evidence>
<protein>
    <recommendedName>
        <fullName evidence="10">Glycerol-3-phosphate acyltransferase</fullName>
    </recommendedName>
    <alternativeName>
        <fullName evidence="10">Acyl-PO4 G3P acyltransferase</fullName>
    </alternativeName>
    <alternativeName>
        <fullName evidence="10">Acyl-phosphate--glycerol-3-phosphate acyltransferase</fullName>
    </alternativeName>
    <alternativeName>
        <fullName evidence="10">G3P acyltransferase</fullName>
        <shortName evidence="10">GPAT</shortName>
        <ecNumber evidence="10">2.3.1.275</ecNumber>
    </alternativeName>
    <alternativeName>
        <fullName evidence="10">Lysophosphatidic acid synthase</fullName>
        <shortName evidence="10">LPA synthase</shortName>
    </alternativeName>
</protein>
<gene>
    <name evidence="10 11" type="primary">plsY</name>
    <name evidence="11" type="ORF">H4K34_13955</name>
</gene>
<keyword evidence="4 10" id="KW-0812">Transmembrane</keyword>
<keyword evidence="9 10" id="KW-1208">Phospholipid metabolism</keyword>
<evidence type="ECO:0000256" key="9">
    <source>
        <dbReference type="ARBA" id="ARBA00023264"/>
    </source>
</evidence>
<evidence type="ECO:0000256" key="8">
    <source>
        <dbReference type="ARBA" id="ARBA00023209"/>
    </source>
</evidence>
<evidence type="ECO:0000256" key="3">
    <source>
        <dbReference type="ARBA" id="ARBA00022679"/>
    </source>
</evidence>
<keyword evidence="6 10" id="KW-0443">Lipid metabolism</keyword>
<comment type="similarity">
    <text evidence="10">Belongs to the PlsY family.</text>
</comment>
<feature type="transmembrane region" description="Helical" evidence="10">
    <location>
        <begin position="139"/>
        <end position="157"/>
    </location>
</feature>
<organism evidence="11 12">
    <name type="scientific">Croceimicrobium hydrocarbonivorans</name>
    <dbReference type="NCBI Taxonomy" id="2761580"/>
    <lineage>
        <taxon>Bacteria</taxon>
        <taxon>Pseudomonadati</taxon>
        <taxon>Bacteroidota</taxon>
        <taxon>Flavobacteriia</taxon>
        <taxon>Flavobacteriales</taxon>
        <taxon>Owenweeksiaceae</taxon>
        <taxon>Croceimicrobium</taxon>
    </lineage>
</organism>
<dbReference type="EC" id="2.3.1.275" evidence="10"/>
<name>A0A7H0VCM4_9FLAO</name>
<comment type="catalytic activity">
    <reaction evidence="10">
        <text>an acyl phosphate + sn-glycerol 3-phosphate = a 1-acyl-sn-glycero-3-phosphate + phosphate</text>
        <dbReference type="Rhea" id="RHEA:34075"/>
        <dbReference type="ChEBI" id="CHEBI:43474"/>
        <dbReference type="ChEBI" id="CHEBI:57597"/>
        <dbReference type="ChEBI" id="CHEBI:57970"/>
        <dbReference type="ChEBI" id="CHEBI:59918"/>
        <dbReference type="EC" id="2.3.1.275"/>
    </reaction>
</comment>
<evidence type="ECO:0000256" key="6">
    <source>
        <dbReference type="ARBA" id="ARBA00023098"/>
    </source>
</evidence>
<keyword evidence="5 10" id="KW-1133">Transmembrane helix</keyword>
<evidence type="ECO:0000256" key="7">
    <source>
        <dbReference type="ARBA" id="ARBA00023136"/>
    </source>
</evidence>
<sequence length="205" mass="22234">MIIALLLIAYFLGSLAWSVWIGRWMFGIDLREHGSGNAGATNAFRVLGKQAGTLVLVLDVLKGFAAVKLIHLLPADQQSVIAMLGLGFLAVFGHLFPIYVGFRGGKGIATLLGVVIALHSGAALLAMGVFVAFLLATRIVSVSSMAAALSLPLWLIYRFKEPSEVLIIFSFAIALLVLITHRKNIVRLLRGEENKVKLKRKRAED</sequence>
<feature type="transmembrane region" description="Helical" evidence="10">
    <location>
        <begin position="108"/>
        <end position="132"/>
    </location>
</feature>
<dbReference type="NCBIfam" id="TIGR00023">
    <property type="entry name" value="glycerol-3-phosphate 1-O-acyltransferase PlsY"/>
    <property type="match status" value="1"/>
</dbReference>
<evidence type="ECO:0000256" key="1">
    <source>
        <dbReference type="ARBA" id="ARBA00022475"/>
    </source>
</evidence>
<keyword evidence="8 10" id="KW-0594">Phospholipid biosynthesis</keyword>
<dbReference type="UniPathway" id="UPA00085"/>
<dbReference type="KEGG" id="chyd:H4K34_13955"/>
<feature type="transmembrane region" description="Helical" evidence="10">
    <location>
        <begin position="80"/>
        <end position="102"/>
    </location>
</feature>
<proteinExistence type="inferred from homology"/>
<dbReference type="SMART" id="SM01207">
    <property type="entry name" value="G3P_acyltransf"/>
    <property type="match status" value="1"/>
</dbReference>
<evidence type="ECO:0000313" key="12">
    <source>
        <dbReference type="Proteomes" id="UP000516305"/>
    </source>
</evidence>
<dbReference type="EMBL" id="CP060139">
    <property type="protein sequence ID" value="QNR23472.1"/>
    <property type="molecule type" value="Genomic_DNA"/>
</dbReference>
<keyword evidence="12" id="KW-1185">Reference proteome</keyword>
<evidence type="ECO:0000256" key="5">
    <source>
        <dbReference type="ARBA" id="ARBA00022989"/>
    </source>
</evidence>
<reference evidence="11 12" key="1">
    <citation type="submission" date="2020-08" db="EMBL/GenBank/DDBJ databases">
        <title>Croceimicrobium hydrocarbonivorans gen. nov., sp. nov., a novel marine bacterium isolated from a bacterial consortium that degrades polyethylene terephthalate.</title>
        <authorList>
            <person name="Liu R."/>
        </authorList>
    </citation>
    <scope>NUCLEOTIDE SEQUENCE [LARGE SCALE GENOMIC DNA]</scope>
    <source>
        <strain evidence="11 12">A20-9</strain>
    </source>
</reference>
<keyword evidence="1 10" id="KW-1003">Cell membrane</keyword>
<dbReference type="Proteomes" id="UP000516305">
    <property type="component" value="Chromosome"/>
</dbReference>
<keyword evidence="11" id="KW-0012">Acyltransferase</keyword>
<dbReference type="PANTHER" id="PTHR30309">
    <property type="entry name" value="INNER MEMBRANE PROTEIN YGIH"/>
    <property type="match status" value="1"/>
</dbReference>
<comment type="subcellular location">
    <subcellularLocation>
        <location evidence="10">Cell membrane</location>
        <topology evidence="10">Multi-pass membrane protein</topology>
    </subcellularLocation>
</comment>
<feature type="transmembrane region" description="Helical" evidence="10">
    <location>
        <begin position="163"/>
        <end position="180"/>
    </location>
</feature>